<evidence type="ECO:0000256" key="1">
    <source>
        <dbReference type="ARBA" id="ARBA00004383"/>
    </source>
</evidence>
<dbReference type="PANTHER" id="PTHR33446">
    <property type="entry name" value="PROTEIN TONB-RELATED"/>
    <property type="match status" value="1"/>
</dbReference>
<evidence type="ECO:0000256" key="8">
    <source>
        <dbReference type="ARBA" id="ARBA00022989"/>
    </source>
</evidence>
<evidence type="ECO:0000256" key="3">
    <source>
        <dbReference type="ARBA" id="ARBA00022448"/>
    </source>
</evidence>
<accession>A0A1C0A7F2</accession>
<evidence type="ECO:0000256" key="11">
    <source>
        <dbReference type="SAM" id="Phobius"/>
    </source>
</evidence>
<dbReference type="InterPro" id="IPR051045">
    <property type="entry name" value="TonB-dependent_transducer"/>
</dbReference>
<dbReference type="InterPro" id="IPR037682">
    <property type="entry name" value="TonB_C"/>
</dbReference>
<dbReference type="PANTHER" id="PTHR33446:SF2">
    <property type="entry name" value="PROTEIN TONB"/>
    <property type="match status" value="1"/>
</dbReference>
<dbReference type="GO" id="GO:0015031">
    <property type="term" value="P:protein transport"/>
    <property type="evidence" value="ECO:0007669"/>
    <property type="project" value="UniProtKB-KW"/>
</dbReference>
<evidence type="ECO:0000256" key="10">
    <source>
        <dbReference type="SAM" id="MobiDB-lite"/>
    </source>
</evidence>
<keyword evidence="5" id="KW-0997">Cell inner membrane</keyword>
<name>A0A1C0A7F2_9FIRM</name>
<keyword evidence="8 11" id="KW-1133">Transmembrane helix</keyword>
<dbReference type="InterPro" id="IPR006260">
    <property type="entry name" value="TonB/TolA_C"/>
</dbReference>
<comment type="subcellular location">
    <subcellularLocation>
        <location evidence="1">Cell inner membrane</location>
        <topology evidence="1">Single-pass membrane protein</topology>
        <orientation evidence="1">Periplasmic side</orientation>
    </subcellularLocation>
</comment>
<dbReference type="NCBIfam" id="TIGR01352">
    <property type="entry name" value="tonB_Cterm"/>
    <property type="match status" value="1"/>
</dbReference>
<dbReference type="SUPFAM" id="SSF74653">
    <property type="entry name" value="TolA/TonB C-terminal domain"/>
    <property type="match status" value="1"/>
</dbReference>
<keyword evidence="14" id="KW-1185">Reference proteome</keyword>
<keyword evidence="6 11" id="KW-0812">Transmembrane</keyword>
<dbReference type="OrthoDB" id="2113045at2"/>
<dbReference type="Proteomes" id="UP000093514">
    <property type="component" value="Unassembled WGS sequence"/>
</dbReference>
<evidence type="ECO:0000256" key="5">
    <source>
        <dbReference type="ARBA" id="ARBA00022519"/>
    </source>
</evidence>
<evidence type="ECO:0000313" key="14">
    <source>
        <dbReference type="Proteomes" id="UP000093514"/>
    </source>
</evidence>
<dbReference type="GO" id="GO:0055085">
    <property type="term" value="P:transmembrane transport"/>
    <property type="evidence" value="ECO:0007669"/>
    <property type="project" value="InterPro"/>
</dbReference>
<comment type="similarity">
    <text evidence="2">Belongs to the TonB family.</text>
</comment>
<dbReference type="GO" id="GO:0098797">
    <property type="term" value="C:plasma membrane protein complex"/>
    <property type="evidence" value="ECO:0007669"/>
    <property type="project" value="TreeGrafter"/>
</dbReference>
<reference evidence="14" key="1">
    <citation type="submission" date="2016-07" db="EMBL/GenBank/DDBJ databases">
        <authorList>
            <person name="Florea S."/>
            <person name="Webb J.S."/>
            <person name="Jaromczyk J."/>
            <person name="Schardl C.L."/>
        </authorList>
    </citation>
    <scope>NUCLEOTIDE SEQUENCE [LARGE SCALE GENOMIC DNA]</scope>
    <source>
        <strain evidence="14">Z6</strain>
    </source>
</reference>
<feature type="compositionally biased region" description="Basic and acidic residues" evidence="10">
    <location>
        <begin position="70"/>
        <end position="95"/>
    </location>
</feature>
<reference evidence="13 14" key="2">
    <citation type="submission" date="2016-08" db="EMBL/GenBank/DDBJ databases">
        <title>Orenia metallireducens sp. nov. strain Z6, a Novel Metal-reducing Firmicute from the Deep Subsurface.</title>
        <authorList>
            <person name="Maxim B.I."/>
            <person name="Kenneth K."/>
            <person name="Flynn T.M."/>
            <person name="Oloughlin E.J."/>
            <person name="Locke R.A."/>
            <person name="Weber J.R."/>
            <person name="Egan S.M."/>
            <person name="Mackie R.I."/>
            <person name="Cann I.K."/>
        </authorList>
    </citation>
    <scope>NUCLEOTIDE SEQUENCE [LARGE SCALE GENOMIC DNA]</scope>
    <source>
        <strain evidence="13 14">Z6</strain>
    </source>
</reference>
<keyword evidence="9 11" id="KW-0472">Membrane</keyword>
<comment type="caution">
    <text evidence="13">The sequence shown here is derived from an EMBL/GenBank/DDBJ whole genome shotgun (WGS) entry which is preliminary data.</text>
</comment>
<evidence type="ECO:0000256" key="4">
    <source>
        <dbReference type="ARBA" id="ARBA00022475"/>
    </source>
</evidence>
<evidence type="ECO:0000256" key="2">
    <source>
        <dbReference type="ARBA" id="ARBA00006555"/>
    </source>
</evidence>
<dbReference type="RefSeq" id="WP_068717713.1">
    <property type="nucleotide sequence ID" value="NZ_LWDV01000009.1"/>
</dbReference>
<feature type="region of interest" description="Disordered" evidence="10">
    <location>
        <begin position="70"/>
        <end position="98"/>
    </location>
</feature>
<organism evidence="13 14">
    <name type="scientific">Orenia metallireducens</name>
    <dbReference type="NCBI Taxonomy" id="1413210"/>
    <lineage>
        <taxon>Bacteria</taxon>
        <taxon>Bacillati</taxon>
        <taxon>Bacillota</taxon>
        <taxon>Clostridia</taxon>
        <taxon>Halanaerobiales</taxon>
        <taxon>Halobacteroidaceae</taxon>
        <taxon>Orenia</taxon>
    </lineage>
</organism>
<feature type="domain" description="TonB C-terminal" evidence="12">
    <location>
        <begin position="251"/>
        <end position="343"/>
    </location>
</feature>
<feature type="region of interest" description="Disordered" evidence="10">
    <location>
        <begin position="228"/>
        <end position="257"/>
    </location>
</feature>
<feature type="compositionally biased region" description="Basic and acidic residues" evidence="10">
    <location>
        <begin position="228"/>
        <end position="245"/>
    </location>
</feature>
<keyword evidence="7" id="KW-0653">Protein transport</keyword>
<dbReference type="AlphaFoldDB" id="A0A1C0A7F2"/>
<dbReference type="Pfam" id="PF03544">
    <property type="entry name" value="TonB_C"/>
    <property type="match status" value="1"/>
</dbReference>
<proteinExistence type="inferred from homology"/>
<dbReference type="Gene3D" id="3.30.1150.10">
    <property type="match status" value="1"/>
</dbReference>
<dbReference type="GO" id="GO:0031992">
    <property type="term" value="F:energy transducer activity"/>
    <property type="evidence" value="ECO:0007669"/>
    <property type="project" value="TreeGrafter"/>
</dbReference>
<sequence length="355" mass="40848">MAYKKKRQGEFSRFFIISLIIHGILLYMFSFINLGVQPTFQSDPINYTSQLDLLYLEDGIAKSRELVEHYQEDSKSKKKEPIEEVKQEKEDKLPQIEEANEDVAEIKDPKEELIEEKPKLKEVAQAEKTAEERIIIEEQIEAGSEEKVEGVSLDKDNEVIVEDKVEEDVIEEHVEVVTQEVKEEVEEVITSQSSTEEIKVAQKKVEEKEKAPVKQEEAEAITEQKVVENKEGKEEKAEVKEEVKEVPPPPPPAPKDMILSNVIPRYPKNASNTGIEGDVKLLVKVKASGEIDQVEIIESSEYEQLDNQAKRTVQYGWKFKADKSNYEVILMVHFRYIDHQNQVDVEYLGLSFDQK</sequence>
<keyword evidence="3" id="KW-0813">Transport</keyword>
<evidence type="ECO:0000256" key="9">
    <source>
        <dbReference type="ARBA" id="ARBA00023136"/>
    </source>
</evidence>
<gene>
    <name evidence="13" type="ORF">U472_09125</name>
</gene>
<dbReference type="EMBL" id="LWDV01000009">
    <property type="protein sequence ID" value="OCL26167.1"/>
    <property type="molecule type" value="Genomic_DNA"/>
</dbReference>
<evidence type="ECO:0000259" key="12">
    <source>
        <dbReference type="PROSITE" id="PS52015"/>
    </source>
</evidence>
<evidence type="ECO:0000256" key="6">
    <source>
        <dbReference type="ARBA" id="ARBA00022692"/>
    </source>
</evidence>
<feature type="transmembrane region" description="Helical" evidence="11">
    <location>
        <begin position="12"/>
        <end position="32"/>
    </location>
</feature>
<protein>
    <recommendedName>
        <fullName evidence="12">TonB C-terminal domain-containing protein</fullName>
    </recommendedName>
</protein>
<keyword evidence="4" id="KW-1003">Cell membrane</keyword>
<dbReference type="PROSITE" id="PS52015">
    <property type="entry name" value="TONB_CTD"/>
    <property type="match status" value="1"/>
</dbReference>
<evidence type="ECO:0000256" key="7">
    <source>
        <dbReference type="ARBA" id="ARBA00022927"/>
    </source>
</evidence>
<evidence type="ECO:0000313" key="13">
    <source>
        <dbReference type="EMBL" id="OCL26167.1"/>
    </source>
</evidence>